<keyword evidence="2 11" id="KW-0813">Transport</keyword>
<comment type="similarity">
    <text evidence="11">Belongs to the GOSR2 family.</text>
</comment>
<keyword evidence="4" id="KW-0256">Endoplasmic reticulum</keyword>
<evidence type="ECO:0000256" key="11">
    <source>
        <dbReference type="PIRNR" id="PIRNR028865"/>
    </source>
</evidence>
<evidence type="ECO:0000256" key="10">
    <source>
        <dbReference type="ARBA" id="ARBA00037934"/>
    </source>
</evidence>
<evidence type="ECO:0000256" key="2">
    <source>
        <dbReference type="ARBA" id="ARBA00022448"/>
    </source>
</evidence>
<organism evidence="14">
    <name type="scientific">Lepeophtheirus salmonis</name>
    <name type="common">Salmon louse</name>
    <name type="synonym">Caligus salmonis</name>
    <dbReference type="NCBI Taxonomy" id="72036"/>
    <lineage>
        <taxon>Eukaryota</taxon>
        <taxon>Metazoa</taxon>
        <taxon>Ecdysozoa</taxon>
        <taxon>Arthropoda</taxon>
        <taxon>Crustacea</taxon>
        <taxon>Multicrustacea</taxon>
        <taxon>Hexanauplia</taxon>
        <taxon>Copepoda</taxon>
        <taxon>Siphonostomatoida</taxon>
        <taxon>Caligidae</taxon>
        <taxon>Lepeophtheirus</taxon>
    </lineage>
</organism>
<dbReference type="GO" id="GO:0015031">
    <property type="term" value="P:protein transport"/>
    <property type="evidence" value="ECO:0007669"/>
    <property type="project" value="UniProtKB-KW"/>
</dbReference>
<comment type="function">
    <text evidence="11">Involved in transport of proteins from the cis/medial-Golgi to the trans-Golgi network.</text>
</comment>
<evidence type="ECO:0000256" key="1">
    <source>
        <dbReference type="ARBA" id="ARBA00004163"/>
    </source>
</evidence>
<dbReference type="AlphaFoldDB" id="D3PGA4"/>
<evidence type="ECO:0000256" key="5">
    <source>
        <dbReference type="ARBA" id="ARBA00022892"/>
    </source>
</evidence>
<sequence>MSSKVSETAGLGSMGSGSKQLVYSSSREVKSTLEALVRKTLEVKTRIDAFYDVTDNSSMETLNSLVRGDLEEIRSSIGGLKHLSVNQRDPEARSMLRRDVETHRSQLESLLSTFKKANLSCIKELERLKRDDLFSASPLPLGNSTVRQRSKKETLDILKETSGVTNRLNSIARQLASTVERSSLTLDDLQESSQTVREINDEYKGIGATLGLSRKLITKYGRREVTDRVLIFLAVAFFFAIVFYIVRKRMFF</sequence>
<dbReference type="GO" id="GO:0005484">
    <property type="term" value="F:SNAP receptor activity"/>
    <property type="evidence" value="ECO:0007669"/>
    <property type="project" value="InterPro"/>
</dbReference>
<dbReference type="InterPro" id="IPR005606">
    <property type="entry name" value="Sec20"/>
</dbReference>
<evidence type="ECO:0000259" key="13">
    <source>
        <dbReference type="Pfam" id="PF03908"/>
    </source>
</evidence>
<dbReference type="Pfam" id="PF03908">
    <property type="entry name" value="Sec20"/>
    <property type="match status" value="1"/>
</dbReference>
<dbReference type="PANTHER" id="PTHR12825:SF0">
    <property type="entry name" value="VESICLE TRANSPORT PROTEIN SEC20"/>
    <property type="match status" value="1"/>
</dbReference>
<evidence type="ECO:0000256" key="6">
    <source>
        <dbReference type="ARBA" id="ARBA00022927"/>
    </source>
</evidence>
<dbReference type="InterPro" id="IPR027027">
    <property type="entry name" value="GOSR2/Membrin/Bos1"/>
</dbReference>
<keyword evidence="7 12" id="KW-1133">Transmembrane helix</keyword>
<keyword evidence="8" id="KW-0175">Coiled coil</keyword>
<protein>
    <submittedName>
        <fullName evidence="14">Vesicle transport protein SEC20</fullName>
    </submittedName>
</protein>
<reference evidence="14" key="1">
    <citation type="submission" date="2010-03" db="EMBL/GenBank/DDBJ databases">
        <title>Lepeophtheirus salmonis ESTs and full-length cDNAs.</title>
        <authorList>
            <person name="Yasuike M."/>
            <person name="von Schalburg K."/>
            <person name="Cooper G."/>
            <person name="Leong J."/>
            <person name="Jones S.R.M."/>
            <person name="Koop B.F."/>
        </authorList>
    </citation>
    <scope>NUCLEOTIDE SEQUENCE</scope>
    <source>
        <tissue evidence="14">Whole</tissue>
    </source>
</reference>
<dbReference type="PANTHER" id="PTHR12825">
    <property type="entry name" value="BNIP1-RELATED"/>
    <property type="match status" value="1"/>
</dbReference>
<keyword evidence="6 11" id="KW-0653">Protein transport</keyword>
<gene>
    <name evidence="14" type="primary">SEC20</name>
</gene>
<evidence type="ECO:0000256" key="7">
    <source>
        <dbReference type="ARBA" id="ARBA00022989"/>
    </source>
</evidence>
<dbReference type="GO" id="GO:0005789">
    <property type="term" value="C:endoplasmic reticulum membrane"/>
    <property type="evidence" value="ECO:0007669"/>
    <property type="project" value="UniProtKB-SubCell"/>
</dbReference>
<keyword evidence="3 12" id="KW-0812">Transmembrane</keyword>
<dbReference type="OrthoDB" id="46868at2759"/>
<dbReference type="CDD" id="cd15865">
    <property type="entry name" value="SNARE_SEC20"/>
    <property type="match status" value="1"/>
</dbReference>
<proteinExistence type="evidence at transcript level"/>
<feature type="domain" description="Sec20 C-terminal" evidence="13">
    <location>
        <begin position="160"/>
        <end position="250"/>
    </location>
</feature>
<dbReference type="GO" id="GO:0031201">
    <property type="term" value="C:SNARE complex"/>
    <property type="evidence" value="ECO:0007669"/>
    <property type="project" value="TreeGrafter"/>
</dbReference>
<dbReference type="PIRSF" id="PIRSF028865">
    <property type="entry name" value="Membrin-2"/>
    <property type="match status" value="1"/>
</dbReference>
<name>D3PGA4_LEPSM</name>
<dbReference type="InterPro" id="IPR056173">
    <property type="entry name" value="Sec20_C"/>
</dbReference>
<evidence type="ECO:0000256" key="4">
    <source>
        <dbReference type="ARBA" id="ARBA00022824"/>
    </source>
</evidence>
<evidence type="ECO:0000256" key="3">
    <source>
        <dbReference type="ARBA" id="ARBA00022692"/>
    </source>
</evidence>
<evidence type="ECO:0000256" key="8">
    <source>
        <dbReference type="ARBA" id="ARBA00023054"/>
    </source>
</evidence>
<evidence type="ECO:0000256" key="9">
    <source>
        <dbReference type="ARBA" id="ARBA00023136"/>
    </source>
</evidence>
<dbReference type="EMBL" id="BT120660">
    <property type="protein sequence ID" value="ADD24300.1"/>
    <property type="molecule type" value="mRNA"/>
</dbReference>
<keyword evidence="5" id="KW-0931">ER-Golgi transport</keyword>
<dbReference type="GO" id="GO:0005794">
    <property type="term" value="C:Golgi apparatus"/>
    <property type="evidence" value="ECO:0007669"/>
    <property type="project" value="InterPro"/>
</dbReference>
<evidence type="ECO:0000313" key="14">
    <source>
        <dbReference type="EMBL" id="ADD24300.1"/>
    </source>
</evidence>
<accession>D3PGA4</accession>
<comment type="subcellular location">
    <subcellularLocation>
        <location evidence="1">Endoplasmic reticulum membrane</location>
        <topology evidence="1">Single-pass type IV membrane protein</topology>
    </subcellularLocation>
</comment>
<feature type="transmembrane region" description="Helical" evidence="12">
    <location>
        <begin position="229"/>
        <end position="246"/>
    </location>
</feature>
<dbReference type="GO" id="GO:0006890">
    <property type="term" value="P:retrograde vesicle-mediated transport, Golgi to endoplasmic reticulum"/>
    <property type="evidence" value="ECO:0007669"/>
    <property type="project" value="InterPro"/>
</dbReference>
<keyword evidence="9 11" id="KW-0472">Membrane</keyword>
<comment type="similarity">
    <text evidence="10">Belongs to the SEC20 family.</text>
</comment>
<evidence type="ECO:0000256" key="12">
    <source>
        <dbReference type="SAM" id="Phobius"/>
    </source>
</evidence>